<evidence type="ECO:0000313" key="1">
    <source>
        <dbReference type="EMBL" id="QBK93659.1"/>
    </source>
</evidence>
<dbReference type="EMBL" id="MK500602">
    <property type="protein sequence ID" value="QBK93659.1"/>
    <property type="molecule type" value="Genomic_DNA"/>
</dbReference>
<proteinExistence type="predicted"/>
<sequence>MGTTAMDPIQDLLDTGGDLNTSGDLEGVSPDTDTATPIITSVPAGIMSLVLNGNDFYWQLIFYDLTSGAISVTLNDKHRAIFDLGSKSNPSNIPFSSPVIGGGRLTDEQVCKLLKSKLSLVIATTLNPKGELVTRIRRKDVKILRDC</sequence>
<protein>
    <recommendedName>
        <fullName evidence="2">CHRD domain-containing protein</fullName>
    </recommendedName>
</protein>
<accession>A0A481ZFN3</accession>
<reference evidence="1" key="1">
    <citation type="journal article" date="2019" name="MBio">
        <title>Virus Genomes from Deep Sea Sediments Expand the Ocean Megavirome and Support Independent Origins of Viral Gigantism.</title>
        <authorList>
            <person name="Backstrom D."/>
            <person name="Yutin N."/>
            <person name="Jorgensen S.L."/>
            <person name="Dharamshi J."/>
            <person name="Homa F."/>
            <person name="Zaremba-Niedwiedzka K."/>
            <person name="Spang A."/>
            <person name="Wolf Y.I."/>
            <person name="Koonin E.V."/>
            <person name="Ettema T.J."/>
        </authorList>
    </citation>
    <scope>NUCLEOTIDE SEQUENCE</scope>
</reference>
<name>A0A481ZFN3_9VIRU</name>
<gene>
    <name evidence="1" type="ORF">LCPAC404_03630</name>
</gene>
<organism evidence="1">
    <name type="scientific">Pithovirus LCPAC404</name>
    <dbReference type="NCBI Taxonomy" id="2506597"/>
    <lineage>
        <taxon>Viruses</taxon>
        <taxon>Pithoviruses</taxon>
    </lineage>
</organism>
<evidence type="ECO:0008006" key="2">
    <source>
        <dbReference type="Google" id="ProtNLM"/>
    </source>
</evidence>